<comment type="caution">
    <text evidence="1">The sequence shown here is derived from an EMBL/GenBank/DDBJ whole genome shotgun (WGS) entry which is preliminary data.</text>
</comment>
<name>A0A4Y2FNJ7_ARAVE</name>
<evidence type="ECO:0000313" key="2">
    <source>
        <dbReference type="Proteomes" id="UP000499080"/>
    </source>
</evidence>
<accession>A0A4Y2FNJ7</accession>
<evidence type="ECO:0000313" key="1">
    <source>
        <dbReference type="EMBL" id="GBM42771.1"/>
    </source>
</evidence>
<dbReference type="PANTHER" id="PTHR46113">
    <property type="entry name" value="SNAC DOMAIN-CONTAINING PROTEIN"/>
    <property type="match status" value="1"/>
</dbReference>
<dbReference type="AlphaFoldDB" id="A0A4Y2FNJ7"/>
<organism evidence="1 2">
    <name type="scientific">Araneus ventricosus</name>
    <name type="common">Orbweaver spider</name>
    <name type="synonym">Epeira ventricosa</name>
    <dbReference type="NCBI Taxonomy" id="182803"/>
    <lineage>
        <taxon>Eukaryota</taxon>
        <taxon>Metazoa</taxon>
        <taxon>Ecdysozoa</taxon>
        <taxon>Arthropoda</taxon>
        <taxon>Chelicerata</taxon>
        <taxon>Arachnida</taxon>
        <taxon>Araneae</taxon>
        <taxon>Araneomorphae</taxon>
        <taxon>Entelegynae</taxon>
        <taxon>Araneoidea</taxon>
        <taxon>Araneidae</taxon>
        <taxon>Araneus</taxon>
    </lineage>
</organism>
<proteinExistence type="predicted"/>
<reference evidence="1 2" key="1">
    <citation type="journal article" date="2019" name="Sci. Rep.">
        <title>Orb-weaving spider Araneus ventricosus genome elucidates the spidroin gene catalogue.</title>
        <authorList>
            <person name="Kono N."/>
            <person name="Nakamura H."/>
            <person name="Ohtoshi R."/>
            <person name="Moran D.A.P."/>
            <person name="Shinohara A."/>
            <person name="Yoshida Y."/>
            <person name="Fujiwara M."/>
            <person name="Mori M."/>
            <person name="Tomita M."/>
            <person name="Arakawa K."/>
        </authorList>
    </citation>
    <scope>NUCLEOTIDE SEQUENCE [LARGE SCALE GENOMIC DNA]</scope>
</reference>
<gene>
    <name evidence="1" type="ORF">AVEN_81592_1</name>
</gene>
<protein>
    <submittedName>
        <fullName evidence="1">Uncharacterized protein</fullName>
    </submittedName>
</protein>
<dbReference type="PANTHER" id="PTHR46113:SF1">
    <property type="entry name" value="PEPTIDASE M17 LEUCYL AMINOPEPTIDASE N-TERMINAL DOMAIN-CONTAINING PROTEIN"/>
    <property type="match status" value="1"/>
</dbReference>
<keyword evidence="2" id="KW-1185">Reference proteome</keyword>
<sequence>MAKAFANKLPQGSFILHYSDNLGTIPVVIDCGECVAVPEQELSMKNLLNQDGVWMKNNPQVWDENLRFKEIKTFIKNLKVVNDTDERGAKLMEDFSQSITKLTKNEEQTQNLLQTVKERLPSKMCRHYVRKSDSGNASSEAMKAAILEVKL</sequence>
<dbReference type="EMBL" id="BGPR01001004">
    <property type="protein sequence ID" value="GBM42771.1"/>
    <property type="molecule type" value="Genomic_DNA"/>
</dbReference>
<dbReference type="Proteomes" id="UP000499080">
    <property type="component" value="Unassembled WGS sequence"/>
</dbReference>